<dbReference type="PROSITE" id="PS50110">
    <property type="entry name" value="RESPONSE_REGULATORY"/>
    <property type="match status" value="1"/>
</dbReference>
<evidence type="ECO:0000259" key="3">
    <source>
        <dbReference type="PROSITE" id="PS50043"/>
    </source>
</evidence>
<dbReference type="PANTHER" id="PTHR43214">
    <property type="entry name" value="TWO-COMPONENT RESPONSE REGULATOR"/>
    <property type="match status" value="1"/>
</dbReference>
<dbReference type="Pfam" id="PF00072">
    <property type="entry name" value="Response_reg"/>
    <property type="match status" value="1"/>
</dbReference>
<dbReference type="InterPro" id="IPR011006">
    <property type="entry name" value="CheY-like_superfamily"/>
</dbReference>
<dbReference type="Proteomes" id="UP001500929">
    <property type="component" value="Unassembled WGS sequence"/>
</dbReference>
<proteinExistence type="predicted"/>
<dbReference type="SUPFAM" id="SSF52172">
    <property type="entry name" value="CheY-like"/>
    <property type="match status" value="1"/>
</dbReference>
<feature type="domain" description="HTH luxR-type" evidence="3">
    <location>
        <begin position="138"/>
        <end position="208"/>
    </location>
</feature>
<feature type="modified residue" description="4-aspartylphosphate" evidence="2">
    <location>
        <position position="58"/>
    </location>
</feature>
<organism evidence="5 6">
    <name type="scientific">Herbiconiux moechotypicola</name>
    <dbReference type="NCBI Taxonomy" id="637393"/>
    <lineage>
        <taxon>Bacteria</taxon>
        <taxon>Bacillati</taxon>
        <taxon>Actinomycetota</taxon>
        <taxon>Actinomycetes</taxon>
        <taxon>Micrococcales</taxon>
        <taxon>Microbacteriaceae</taxon>
        <taxon>Herbiconiux</taxon>
    </lineage>
</organism>
<evidence type="ECO:0000256" key="2">
    <source>
        <dbReference type="PROSITE-ProRule" id="PRU00169"/>
    </source>
</evidence>
<comment type="caution">
    <text evidence="5">The sequence shown here is derived from an EMBL/GenBank/DDBJ whole genome shotgun (WGS) entry which is preliminary data.</text>
</comment>
<evidence type="ECO:0000256" key="1">
    <source>
        <dbReference type="ARBA" id="ARBA00023125"/>
    </source>
</evidence>
<feature type="domain" description="Response regulatory" evidence="4">
    <location>
        <begin position="7"/>
        <end position="122"/>
    </location>
</feature>
<name>A0ABN3E5Y2_9MICO</name>
<dbReference type="InterPro" id="IPR016032">
    <property type="entry name" value="Sig_transdc_resp-reg_C-effctor"/>
</dbReference>
<dbReference type="PANTHER" id="PTHR43214:SF42">
    <property type="entry name" value="TRANSCRIPTIONAL REGULATORY PROTEIN DESR"/>
    <property type="match status" value="1"/>
</dbReference>
<dbReference type="EMBL" id="BAAAQY010000014">
    <property type="protein sequence ID" value="GAA2248458.1"/>
    <property type="molecule type" value="Genomic_DNA"/>
</dbReference>
<dbReference type="PROSITE" id="PS50043">
    <property type="entry name" value="HTH_LUXR_2"/>
    <property type="match status" value="1"/>
</dbReference>
<dbReference type="SUPFAM" id="SSF46894">
    <property type="entry name" value="C-terminal effector domain of the bipartite response regulators"/>
    <property type="match status" value="1"/>
</dbReference>
<keyword evidence="2" id="KW-0597">Phosphoprotein</keyword>
<dbReference type="InterPro" id="IPR000792">
    <property type="entry name" value="Tscrpt_reg_LuxR_C"/>
</dbReference>
<keyword evidence="1" id="KW-0238">DNA-binding</keyword>
<evidence type="ECO:0000313" key="6">
    <source>
        <dbReference type="Proteomes" id="UP001500929"/>
    </source>
</evidence>
<dbReference type="SMART" id="SM00421">
    <property type="entry name" value="HTH_LUXR"/>
    <property type="match status" value="1"/>
</dbReference>
<keyword evidence="6" id="KW-1185">Reference proteome</keyword>
<protein>
    <submittedName>
        <fullName evidence="5">Response regulator transcription factor</fullName>
    </submittedName>
</protein>
<dbReference type="InterPro" id="IPR039420">
    <property type="entry name" value="WalR-like"/>
</dbReference>
<dbReference type="InterPro" id="IPR001789">
    <property type="entry name" value="Sig_transdc_resp-reg_receiver"/>
</dbReference>
<dbReference type="RefSeq" id="WP_259481488.1">
    <property type="nucleotide sequence ID" value="NZ_BAAAQY010000014.1"/>
</dbReference>
<dbReference type="InterPro" id="IPR036388">
    <property type="entry name" value="WH-like_DNA-bd_sf"/>
</dbReference>
<evidence type="ECO:0000313" key="5">
    <source>
        <dbReference type="EMBL" id="GAA2248458.1"/>
    </source>
</evidence>
<dbReference type="Gene3D" id="3.40.50.2300">
    <property type="match status" value="1"/>
</dbReference>
<accession>A0ABN3E5Y2</accession>
<dbReference type="SMART" id="SM00448">
    <property type="entry name" value="REC"/>
    <property type="match status" value="1"/>
</dbReference>
<dbReference type="Gene3D" id="1.10.10.10">
    <property type="entry name" value="Winged helix-like DNA-binding domain superfamily/Winged helix DNA-binding domain"/>
    <property type="match status" value="1"/>
</dbReference>
<sequence length="229" mass="24379">MAGSPIRLAVVDDHRMLLTALGDWIRAADDGIEVAAEVSTWPALLAHPAFPVDVVLLDLDLRDELPVSVKLRALDTMGVRTVLMSTYSEPAVVRDALAAGALGYVAKSEPTETLVLAVRSAVEGEVHLSPRLRAQLGTPAGSPLLSPQERRIMALYSTGESAKRIASMLGITEQTTRSHLKRIRARHLAAGIDISTKFALRAQAIRGGLIVVDDHGGPQLPRDAGPLPG</sequence>
<evidence type="ECO:0000259" key="4">
    <source>
        <dbReference type="PROSITE" id="PS50110"/>
    </source>
</evidence>
<dbReference type="Pfam" id="PF00196">
    <property type="entry name" value="GerE"/>
    <property type="match status" value="1"/>
</dbReference>
<gene>
    <name evidence="5" type="ORF">GCM10009851_37350</name>
</gene>
<reference evidence="5 6" key="1">
    <citation type="journal article" date="2019" name="Int. J. Syst. Evol. Microbiol.">
        <title>The Global Catalogue of Microorganisms (GCM) 10K type strain sequencing project: providing services to taxonomists for standard genome sequencing and annotation.</title>
        <authorList>
            <consortium name="The Broad Institute Genomics Platform"/>
            <consortium name="The Broad Institute Genome Sequencing Center for Infectious Disease"/>
            <person name="Wu L."/>
            <person name="Ma J."/>
        </authorList>
    </citation>
    <scope>NUCLEOTIDE SEQUENCE [LARGE SCALE GENOMIC DNA]</scope>
    <source>
        <strain evidence="5 6">JCM 16117</strain>
    </source>
</reference>
<dbReference type="PRINTS" id="PR00038">
    <property type="entry name" value="HTHLUXR"/>
</dbReference>